<sequence length="132" mass="15627">MAQRYPTNWDIEKYIDDTEPEHHWELRKAFMNAHKGKFQEDYLVALAKTFTNIEFLGCIYPEGLMVRIAELSKDVAKEYREIKKTKLQRTFVSGSNAAENKISKTYIPEYSTNLNKKPIYQLKRYFGERGSY</sequence>
<dbReference type="EMBL" id="CAKOFQ010006884">
    <property type="protein sequence ID" value="CAH1979817.1"/>
    <property type="molecule type" value="Genomic_DNA"/>
</dbReference>
<dbReference type="InterPro" id="IPR021859">
    <property type="entry name" value="XTBD"/>
</dbReference>
<dbReference type="Pfam" id="PF11952">
    <property type="entry name" value="XTBD"/>
    <property type="match status" value="1"/>
</dbReference>
<evidence type="ECO:0000313" key="3">
    <source>
        <dbReference type="Proteomes" id="UP001152888"/>
    </source>
</evidence>
<dbReference type="PANTHER" id="PTHR48430:SF1">
    <property type="entry name" value="PARTNER OF XRN-2 PROTEIN 1"/>
    <property type="match status" value="1"/>
</dbReference>
<dbReference type="Proteomes" id="UP001152888">
    <property type="component" value="Unassembled WGS sequence"/>
</dbReference>
<evidence type="ECO:0000313" key="2">
    <source>
        <dbReference type="EMBL" id="CAH1979817.1"/>
    </source>
</evidence>
<comment type="caution">
    <text evidence="2">The sequence shown here is derived from an EMBL/GenBank/DDBJ whole genome shotgun (WGS) entry which is preliminary data.</text>
</comment>
<proteinExistence type="predicted"/>
<accession>A0A9P0KNN2</accession>
<feature type="domain" description="XRN2-binding (XTBD)" evidence="1">
    <location>
        <begin position="11"/>
        <end position="95"/>
    </location>
</feature>
<evidence type="ECO:0000259" key="1">
    <source>
        <dbReference type="PROSITE" id="PS51827"/>
    </source>
</evidence>
<protein>
    <recommendedName>
        <fullName evidence="1">XRN2-binding (XTBD) domain-containing protein</fullName>
    </recommendedName>
</protein>
<keyword evidence="3" id="KW-1185">Reference proteome</keyword>
<name>A0A9P0KNN2_ACAOB</name>
<dbReference type="PANTHER" id="PTHR48430">
    <property type="entry name" value="PARTNER OF XRN-2 PROTEIN 1"/>
    <property type="match status" value="1"/>
</dbReference>
<organism evidence="2 3">
    <name type="scientific">Acanthoscelides obtectus</name>
    <name type="common">Bean weevil</name>
    <name type="synonym">Bruchus obtectus</name>
    <dbReference type="NCBI Taxonomy" id="200917"/>
    <lineage>
        <taxon>Eukaryota</taxon>
        <taxon>Metazoa</taxon>
        <taxon>Ecdysozoa</taxon>
        <taxon>Arthropoda</taxon>
        <taxon>Hexapoda</taxon>
        <taxon>Insecta</taxon>
        <taxon>Pterygota</taxon>
        <taxon>Neoptera</taxon>
        <taxon>Endopterygota</taxon>
        <taxon>Coleoptera</taxon>
        <taxon>Polyphaga</taxon>
        <taxon>Cucujiformia</taxon>
        <taxon>Chrysomeloidea</taxon>
        <taxon>Chrysomelidae</taxon>
        <taxon>Bruchinae</taxon>
        <taxon>Bruchini</taxon>
        <taxon>Acanthoscelides</taxon>
    </lineage>
</organism>
<gene>
    <name evidence="2" type="ORF">ACAOBT_LOCUS13639</name>
</gene>
<reference evidence="2" key="1">
    <citation type="submission" date="2022-03" db="EMBL/GenBank/DDBJ databases">
        <authorList>
            <person name="Sayadi A."/>
        </authorList>
    </citation>
    <scope>NUCLEOTIDE SEQUENCE</scope>
</reference>
<dbReference type="PROSITE" id="PS51827">
    <property type="entry name" value="XTBD"/>
    <property type="match status" value="1"/>
</dbReference>
<dbReference type="OrthoDB" id="2359216at2759"/>
<dbReference type="AlphaFoldDB" id="A0A9P0KNN2"/>